<keyword evidence="1" id="KW-0472">Membrane</keyword>
<sequence>MQMGTHTNIGSVTMNKTWMKIIIGIGGILSGPLFIWGAGGSGTSPALALGVSAISAVMMSFLLEYLDLKPTLKVQVARIFSLLFAGLWIWEWISLVRDPSEHLPAGWTTQDALWIFVLPIFIIGIYLRYKVYPEGAKTSSILRWVWGRYQNAIRMAKSATEGWIATPAFHILIRIAAVIMWIISVFLIWTIIEPIAWLIWTATYRKTTS</sequence>
<keyword evidence="1" id="KW-0812">Transmembrane</keyword>
<dbReference type="AlphaFoldDB" id="A0A117IU83"/>
<gene>
    <name evidence="2" type="ORF">APY94_00145</name>
</gene>
<evidence type="ECO:0000313" key="2">
    <source>
        <dbReference type="EMBL" id="KUH34821.1"/>
    </source>
</evidence>
<feature type="transmembrane region" description="Helical" evidence="1">
    <location>
        <begin position="45"/>
        <end position="63"/>
    </location>
</feature>
<dbReference type="STRING" id="227598.APY94_00145"/>
<keyword evidence="1" id="KW-1133">Transmembrane helix</keyword>
<dbReference type="Proteomes" id="UP000053462">
    <property type="component" value="Unassembled WGS sequence"/>
</dbReference>
<feature type="transmembrane region" description="Helical" evidence="1">
    <location>
        <begin position="171"/>
        <end position="192"/>
    </location>
</feature>
<feature type="transmembrane region" description="Helical" evidence="1">
    <location>
        <begin position="75"/>
        <end position="93"/>
    </location>
</feature>
<dbReference type="RefSeq" id="WP_058937721.1">
    <property type="nucleotide sequence ID" value="NZ_LLYW01000001.1"/>
</dbReference>
<feature type="transmembrane region" description="Helical" evidence="1">
    <location>
        <begin position="21"/>
        <end position="39"/>
    </location>
</feature>
<organism evidence="2 3">
    <name type="scientific">Thermococcus celericrescens</name>
    <dbReference type="NCBI Taxonomy" id="227598"/>
    <lineage>
        <taxon>Archaea</taxon>
        <taxon>Methanobacteriati</taxon>
        <taxon>Methanobacteriota</taxon>
        <taxon>Thermococci</taxon>
        <taxon>Thermococcales</taxon>
        <taxon>Thermococcaceae</taxon>
        <taxon>Thermococcus</taxon>
    </lineage>
</organism>
<evidence type="ECO:0000313" key="3">
    <source>
        <dbReference type="Proteomes" id="UP000053462"/>
    </source>
</evidence>
<accession>A0A117IU83</accession>
<comment type="caution">
    <text evidence="2">The sequence shown here is derived from an EMBL/GenBank/DDBJ whole genome shotgun (WGS) entry which is preliminary data.</text>
</comment>
<protein>
    <submittedName>
        <fullName evidence="2">Uncharacterized protein</fullName>
    </submittedName>
</protein>
<evidence type="ECO:0000256" key="1">
    <source>
        <dbReference type="SAM" id="Phobius"/>
    </source>
</evidence>
<dbReference type="EMBL" id="LLYW01000001">
    <property type="protein sequence ID" value="KUH34821.1"/>
    <property type="molecule type" value="Genomic_DNA"/>
</dbReference>
<dbReference type="OrthoDB" id="382981at2157"/>
<proteinExistence type="predicted"/>
<feature type="transmembrane region" description="Helical" evidence="1">
    <location>
        <begin position="113"/>
        <end position="129"/>
    </location>
</feature>
<name>A0A117IU83_9EURY</name>
<reference evidence="2 3" key="1">
    <citation type="submission" date="2015-10" db="EMBL/GenBank/DDBJ databases">
        <title>Draft genome sequence of Thermococcus celericrescens strain DSM 17994.</title>
        <authorList>
            <person name="Hong S.-J."/>
            <person name="Park C.-E."/>
            <person name="Shin J.-H."/>
        </authorList>
    </citation>
    <scope>NUCLEOTIDE SEQUENCE [LARGE SCALE GENOMIC DNA]</scope>
    <source>
        <strain evidence="2 3">DSM 17994</strain>
    </source>
</reference>
<keyword evidence="3" id="KW-1185">Reference proteome</keyword>